<dbReference type="Proteomes" id="UP000276899">
    <property type="component" value="Chromosome"/>
</dbReference>
<evidence type="ECO:0000256" key="5">
    <source>
        <dbReference type="ARBA" id="ARBA00022989"/>
    </source>
</evidence>
<keyword evidence="5 8" id="KW-1133">Transmembrane helix</keyword>
<dbReference type="SMART" id="SM00382">
    <property type="entry name" value="AAA"/>
    <property type="match status" value="1"/>
</dbReference>
<keyword evidence="6 8" id="KW-0472">Membrane</keyword>
<dbReference type="STRING" id="1278298.GCA_000428685_02315"/>
<keyword evidence="2 8" id="KW-0812">Transmembrane</keyword>
<dbReference type="InterPro" id="IPR036640">
    <property type="entry name" value="ABC1_TM_sf"/>
</dbReference>
<dbReference type="Gene3D" id="3.40.50.300">
    <property type="entry name" value="P-loop containing nucleotide triphosphate hydrolases"/>
    <property type="match status" value="1"/>
</dbReference>
<dbReference type="InterPro" id="IPR011527">
    <property type="entry name" value="ABC1_TM_dom"/>
</dbReference>
<evidence type="ECO:0000256" key="7">
    <source>
        <dbReference type="SAM" id="MobiDB-lite"/>
    </source>
</evidence>
<keyword evidence="3" id="KW-0547">Nucleotide-binding</keyword>
<proteinExistence type="predicted"/>
<evidence type="ECO:0000259" key="10">
    <source>
        <dbReference type="PROSITE" id="PS50929"/>
    </source>
</evidence>
<evidence type="ECO:0000313" key="12">
    <source>
        <dbReference type="Proteomes" id="UP000276899"/>
    </source>
</evidence>
<keyword evidence="4 11" id="KW-0067">ATP-binding</keyword>
<dbReference type="EC" id="3.6.3.-" evidence="11"/>
<dbReference type="RefSeq" id="WP_051281484.1">
    <property type="nucleotide sequence ID" value="NZ_LR134363.1"/>
</dbReference>
<dbReference type="PROSITE" id="PS00211">
    <property type="entry name" value="ABC_TRANSPORTER_1"/>
    <property type="match status" value="1"/>
</dbReference>
<dbReference type="InterPro" id="IPR027417">
    <property type="entry name" value="P-loop_NTPase"/>
</dbReference>
<dbReference type="GO" id="GO:0005524">
    <property type="term" value="F:ATP binding"/>
    <property type="evidence" value="ECO:0007669"/>
    <property type="project" value="UniProtKB-KW"/>
</dbReference>
<dbReference type="KEGG" id="asla:NCTC11923_01340"/>
<evidence type="ECO:0000256" key="6">
    <source>
        <dbReference type="ARBA" id="ARBA00023136"/>
    </source>
</evidence>
<feature type="transmembrane region" description="Helical" evidence="8">
    <location>
        <begin position="289"/>
        <end position="314"/>
    </location>
</feature>
<feature type="transmembrane region" description="Helical" evidence="8">
    <location>
        <begin position="254"/>
        <end position="277"/>
    </location>
</feature>
<protein>
    <submittedName>
        <fullName evidence="11">Multidrug export ATP-binding/permease protein SAV1866</fullName>
        <ecNumber evidence="11">3.6.3.-</ecNumber>
    </submittedName>
</protein>
<feature type="transmembrane region" description="Helical" evidence="8">
    <location>
        <begin position="70"/>
        <end position="88"/>
    </location>
</feature>
<evidence type="ECO:0000256" key="4">
    <source>
        <dbReference type="ARBA" id="ARBA00022840"/>
    </source>
</evidence>
<feature type="region of interest" description="Disordered" evidence="7">
    <location>
        <begin position="333"/>
        <end position="375"/>
    </location>
</feature>
<dbReference type="GO" id="GO:0005886">
    <property type="term" value="C:plasma membrane"/>
    <property type="evidence" value="ECO:0007669"/>
    <property type="project" value="UniProtKB-SubCell"/>
</dbReference>
<dbReference type="Pfam" id="PF00005">
    <property type="entry name" value="ABC_tran"/>
    <property type="match status" value="1"/>
</dbReference>
<dbReference type="InterPro" id="IPR017871">
    <property type="entry name" value="ABC_transporter-like_CS"/>
</dbReference>
<name>A0A448KCR5_9ACTO</name>
<dbReference type="Gene3D" id="1.20.1560.10">
    <property type="entry name" value="ABC transporter type 1, transmembrane domain"/>
    <property type="match status" value="1"/>
</dbReference>
<evidence type="ECO:0000313" key="11">
    <source>
        <dbReference type="EMBL" id="VEG74702.1"/>
    </source>
</evidence>
<keyword evidence="12" id="KW-1185">Reference proteome</keyword>
<feature type="domain" description="ABC transporter" evidence="9">
    <location>
        <begin position="380"/>
        <end position="598"/>
    </location>
</feature>
<dbReference type="PROSITE" id="PS50893">
    <property type="entry name" value="ABC_TRANSPORTER_2"/>
    <property type="match status" value="1"/>
</dbReference>
<evidence type="ECO:0000256" key="2">
    <source>
        <dbReference type="ARBA" id="ARBA00022692"/>
    </source>
</evidence>
<dbReference type="PANTHER" id="PTHR24221">
    <property type="entry name" value="ATP-BINDING CASSETTE SUB-FAMILY B"/>
    <property type="match status" value="1"/>
</dbReference>
<sequence length="598" mass="61648">MSSLRWASRPLRSLAPALARRPRVASARGRRANAAAFTLTLLGALATCWALISTGRALGALVAQGSPTPFLLQALAAAGAAGACQAACQMIARSSASAEEAHLRRLGLTHLLALGPARATDLRTGATVSLLADGVERIALYRQTFLAPTAAAAAAPLAGLALLALAADHVTAAVLAGAVIAVPAVIAVAHMAMRSPSSESRRARSRLAAEYLDAIQGLTTLTLARAARLTRERLSEAGQDNRRAVMSLLAGNQLVILITDGLFSLLVITMAAGLALHRLGTGAIGPGDALAIVLVSYALLEPLHHVGAFFYVGMGGMANQRALRRLLSRPLAGTAPTGQEMTESGPAPEEDSAESMSESGMPDEPDAPDAAPPTCPRAEVLLESVEATWEPEGPAVVQEVDLRVEHGEHVAVIGPSGSGKSTLVALLSGDLLPASGAVRVAGTELTAATQDTVRAASALVSQSTWLFTGTIADNLLLARPGATHDQMWQALESANLDREVALMPQGLDTPVGEAGMGLSGGQAQRLSLARAVLADRPLLLLDEPTSQVDLASEAAIVEAVERLSGTRTIVTVSHRAGALSRADRTVRVSQGRVTEEAS</sequence>
<accession>A0A448KCR5</accession>
<dbReference type="AlphaFoldDB" id="A0A448KCR5"/>
<dbReference type="InterPro" id="IPR003593">
    <property type="entry name" value="AAA+_ATPase"/>
</dbReference>
<keyword evidence="11" id="KW-0378">Hydrolase</keyword>
<dbReference type="SUPFAM" id="SSF90123">
    <property type="entry name" value="ABC transporter transmembrane region"/>
    <property type="match status" value="1"/>
</dbReference>
<dbReference type="InterPro" id="IPR003439">
    <property type="entry name" value="ABC_transporter-like_ATP-bd"/>
</dbReference>
<evidence type="ECO:0000259" key="9">
    <source>
        <dbReference type="PROSITE" id="PS50893"/>
    </source>
</evidence>
<evidence type="ECO:0000256" key="8">
    <source>
        <dbReference type="SAM" id="Phobius"/>
    </source>
</evidence>
<dbReference type="PANTHER" id="PTHR24221:SF590">
    <property type="entry name" value="COMPONENT LINKED WITH THE ASSEMBLY OF CYTOCHROME' TRANSPORT TRANSMEMBRANE ATP-BINDING PROTEIN ABC TRANSPORTER CYDD-RELATED"/>
    <property type="match status" value="1"/>
</dbReference>
<reference evidence="11 12" key="1">
    <citation type="submission" date="2018-12" db="EMBL/GenBank/DDBJ databases">
        <authorList>
            <consortium name="Pathogen Informatics"/>
        </authorList>
    </citation>
    <scope>NUCLEOTIDE SEQUENCE [LARGE SCALE GENOMIC DNA]</scope>
    <source>
        <strain evidence="11 12">NCTC11923</strain>
    </source>
</reference>
<dbReference type="GO" id="GO:0016887">
    <property type="term" value="F:ATP hydrolysis activity"/>
    <property type="evidence" value="ECO:0007669"/>
    <property type="project" value="InterPro"/>
</dbReference>
<evidence type="ECO:0000256" key="3">
    <source>
        <dbReference type="ARBA" id="ARBA00022741"/>
    </source>
</evidence>
<dbReference type="EMBL" id="LR134363">
    <property type="protein sequence ID" value="VEG74702.1"/>
    <property type="molecule type" value="Genomic_DNA"/>
</dbReference>
<evidence type="ECO:0000256" key="1">
    <source>
        <dbReference type="ARBA" id="ARBA00004651"/>
    </source>
</evidence>
<feature type="transmembrane region" description="Helical" evidence="8">
    <location>
        <begin position="172"/>
        <end position="192"/>
    </location>
</feature>
<dbReference type="GO" id="GO:0140359">
    <property type="term" value="F:ABC-type transporter activity"/>
    <property type="evidence" value="ECO:0007669"/>
    <property type="project" value="InterPro"/>
</dbReference>
<gene>
    <name evidence="11" type="ORF">NCTC11923_01340</name>
</gene>
<dbReference type="InterPro" id="IPR039421">
    <property type="entry name" value="Type_1_exporter"/>
</dbReference>
<organism evidence="11 12">
    <name type="scientific">Actinomyces slackii</name>
    <dbReference type="NCBI Taxonomy" id="52774"/>
    <lineage>
        <taxon>Bacteria</taxon>
        <taxon>Bacillati</taxon>
        <taxon>Actinomycetota</taxon>
        <taxon>Actinomycetes</taxon>
        <taxon>Actinomycetales</taxon>
        <taxon>Actinomycetaceae</taxon>
        <taxon>Actinomyces</taxon>
    </lineage>
</organism>
<comment type="subcellular location">
    <subcellularLocation>
        <location evidence="1">Cell membrane</location>
        <topology evidence="1">Multi-pass membrane protein</topology>
    </subcellularLocation>
</comment>
<dbReference type="SUPFAM" id="SSF52540">
    <property type="entry name" value="P-loop containing nucleoside triphosphate hydrolases"/>
    <property type="match status" value="1"/>
</dbReference>
<dbReference type="PROSITE" id="PS50929">
    <property type="entry name" value="ABC_TM1F"/>
    <property type="match status" value="1"/>
</dbReference>
<feature type="domain" description="ABC transmembrane type-1" evidence="10">
    <location>
        <begin position="34"/>
        <end position="315"/>
    </location>
</feature>
<feature type="transmembrane region" description="Helical" evidence="8">
    <location>
        <begin position="145"/>
        <end position="166"/>
    </location>
</feature>